<feature type="compositionally biased region" description="Basic and acidic residues" evidence="7">
    <location>
        <begin position="57"/>
        <end position="69"/>
    </location>
</feature>
<dbReference type="Proteomes" id="UP001626550">
    <property type="component" value="Unassembled WGS sequence"/>
</dbReference>
<evidence type="ECO:0000313" key="8">
    <source>
        <dbReference type="EMBL" id="KAL3319136.1"/>
    </source>
</evidence>
<name>A0ABD2QK40_9PLAT</name>
<evidence type="ECO:0000256" key="3">
    <source>
        <dbReference type="ARBA" id="ARBA00023274"/>
    </source>
</evidence>
<comment type="similarity">
    <text evidence="1">Belongs to the eukaryotic ribosomal protein eL6 family.</text>
</comment>
<protein>
    <recommendedName>
        <fullName evidence="4">Large ribosomal subunit protein eL6</fullName>
    </recommendedName>
    <alternativeName>
        <fullName evidence="5">60S ribosomal protein L6</fullName>
    </alternativeName>
</protein>
<evidence type="ECO:0000256" key="5">
    <source>
        <dbReference type="ARBA" id="ARBA00035351"/>
    </source>
</evidence>
<dbReference type="FunFam" id="2.30.30.30:FF:000014">
    <property type="entry name" value="60S ribosomal protein L6"/>
    <property type="match status" value="1"/>
</dbReference>
<gene>
    <name evidence="8" type="primary">RPL6</name>
    <name evidence="8" type="ORF">Ciccas_002199</name>
</gene>
<feature type="region of interest" description="Disordered" evidence="7">
    <location>
        <begin position="1"/>
        <end position="38"/>
    </location>
</feature>
<keyword evidence="9" id="KW-1185">Reference proteome</keyword>
<comment type="caution">
    <text evidence="8">The sequence shown here is derived from an EMBL/GenBank/DDBJ whole genome shotgun (WGS) entry which is preliminary data.</text>
</comment>
<dbReference type="InterPro" id="IPR041997">
    <property type="entry name" value="Ribosomal_eL6_KOW"/>
</dbReference>
<keyword evidence="2 8" id="KW-0689">Ribosomal protein</keyword>
<proteinExistence type="inferred from homology"/>
<accession>A0ABD2QK40</accession>
<dbReference type="GO" id="GO:0005840">
    <property type="term" value="C:ribosome"/>
    <property type="evidence" value="ECO:0007669"/>
    <property type="project" value="UniProtKB-KW"/>
</dbReference>
<dbReference type="Gene3D" id="2.30.30.30">
    <property type="match status" value="1"/>
</dbReference>
<dbReference type="InterPro" id="IPR008991">
    <property type="entry name" value="Translation_prot_SH3-like_sf"/>
</dbReference>
<feature type="compositionally biased region" description="Basic residues" evidence="7">
    <location>
        <begin position="27"/>
        <end position="38"/>
    </location>
</feature>
<dbReference type="CDD" id="cd13156">
    <property type="entry name" value="KOW_RPL6"/>
    <property type="match status" value="1"/>
</dbReference>
<dbReference type="PANTHER" id="PTHR10715">
    <property type="entry name" value="60S RIBOSOMAL PROTEIN L6"/>
    <property type="match status" value="1"/>
</dbReference>
<evidence type="ECO:0000256" key="2">
    <source>
        <dbReference type="ARBA" id="ARBA00022980"/>
    </source>
</evidence>
<dbReference type="SUPFAM" id="SSF50104">
    <property type="entry name" value="Translation proteins SH3-like domain"/>
    <property type="match status" value="1"/>
</dbReference>
<dbReference type="GO" id="GO:1990904">
    <property type="term" value="C:ribonucleoprotein complex"/>
    <property type="evidence" value="ECO:0007669"/>
    <property type="project" value="UniProtKB-KW"/>
</dbReference>
<comment type="subunit">
    <text evidence="6">Component of the large ribosomal subunit. May bind IPO9 with low affinity.</text>
</comment>
<feature type="compositionally biased region" description="Low complexity" evidence="7">
    <location>
        <begin position="1"/>
        <end position="20"/>
    </location>
</feature>
<dbReference type="PANTHER" id="PTHR10715:SF0">
    <property type="entry name" value="LARGE RIBOSOMAL SUBUNIT PROTEIN EL6"/>
    <property type="match status" value="1"/>
</dbReference>
<dbReference type="EMBL" id="JBJKFK010000167">
    <property type="protein sequence ID" value="KAL3319136.1"/>
    <property type="molecule type" value="Genomic_DNA"/>
</dbReference>
<dbReference type="InterPro" id="IPR014722">
    <property type="entry name" value="Rib_uL2_dom2"/>
</dbReference>
<evidence type="ECO:0000256" key="4">
    <source>
        <dbReference type="ARBA" id="ARBA00035233"/>
    </source>
</evidence>
<dbReference type="Pfam" id="PF01159">
    <property type="entry name" value="Ribosomal_L6e"/>
    <property type="match status" value="1"/>
</dbReference>
<dbReference type="InterPro" id="IPR000915">
    <property type="entry name" value="60S_ribosomal_eL6"/>
</dbReference>
<evidence type="ECO:0000256" key="1">
    <source>
        <dbReference type="ARBA" id="ARBA00010592"/>
    </source>
</evidence>
<sequence>MVGTKAAAKPAAKPAAKAPAQPVATGQRRKSGIAKLKIKTPKDFARARRIIKAERDHPIRTKRKAELQAKFKRRHTTPSSYPTQSKKRKVLLYAKKLKQRTPKLRDSITPGTILILLAGRLRGRRVVFLGQLPSGLLLVTGPYKFNGVPIRRVNQAYVMATKTKVDISKVKLPDVFDKVKETKYFARVKQHRTKKTTEEIFSEKKEEYKPSEQKKTDQKNVDKQVIDAVLANSKANLLRGYLKTLFSLGKRDYPHQMIF</sequence>
<evidence type="ECO:0000256" key="6">
    <source>
        <dbReference type="ARBA" id="ARBA00046388"/>
    </source>
</evidence>
<reference evidence="8 9" key="1">
    <citation type="submission" date="2024-11" db="EMBL/GenBank/DDBJ databases">
        <title>Adaptive evolution of stress response genes in parasites aligns with host niche diversity.</title>
        <authorList>
            <person name="Hahn C."/>
            <person name="Resl P."/>
        </authorList>
    </citation>
    <scope>NUCLEOTIDE SEQUENCE [LARGE SCALE GENOMIC DNA]</scope>
    <source>
        <strain evidence="8">EGGRZ-B1_66</strain>
        <tissue evidence="8">Body</tissue>
    </source>
</reference>
<keyword evidence="3" id="KW-0687">Ribonucleoprotein</keyword>
<evidence type="ECO:0000256" key="7">
    <source>
        <dbReference type="SAM" id="MobiDB-lite"/>
    </source>
</evidence>
<evidence type="ECO:0000313" key="9">
    <source>
        <dbReference type="Proteomes" id="UP001626550"/>
    </source>
</evidence>
<feature type="region of interest" description="Disordered" evidence="7">
    <location>
        <begin position="57"/>
        <end position="85"/>
    </location>
</feature>
<organism evidence="8 9">
    <name type="scientific">Cichlidogyrus casuarinus</name>
    <dbReference type="NCBI Taxonomy" id="1844966"/>
    <lineage>
        <taxon>Eukaryota</taxon>
        <taxon>Metazoa</taxon>
        <taxon>Spiralia</taxon>
        <taxon>Lophotrochozoa</taxon>
        <taxon>Platyhelminthes</taxon>
        <taxon>Monogenea</taxon>
        <taxon>Monopisthocotylea</taxon>
        <taxon>Dactylogyridea</taxon>
        <taxon>Ancyrocephalidae</taxon>
        <taxon>Cichlidogyrus</taxon>
    </lineage>
</organism>
<dbReference type="AlphaFoldDB" id="A0ABD2QK40"/>